<evidence type="ECO:0000256" key="2">
    <source>
        <dbReference type="SAM" id="MobiDB-lite"/>
    </source>
</evidence>
<protein>
    <recommendedName>
        <fullName evidence="5">DUF4817 domain-containing protein</fullName>
    </recommendedName>
</protein>
<feature type="region of interest" description="Disordered" evidence="2">
    <location>
        <begin position="51"/>
        <end position="94"/>
    </location>
</feature>
<feature type="compositionally biased region" description="Low complexity" evidence="2">
    <location>
        <begin position="63"/>
        <end position="73"/>
    </location>
</feature>
<name>A0AAN8G7X7_TRICO</name>
<dbReference type="AlphaFoldDB" id="A0AAN8G7X7"/>
<evidence type="ECO:0000313" key="4">
    <source>
        <dbReference type="Proteomes" id="UP001331761"/>
    </source>
</evidence>
<comment type="caution">
    <text evidence="3">The sequence shown here is derived from an EMBL/GenBank/DDBJ whole genome shotgun (WGS) entry which is preliminary data.</text>
</comment>
<keyword evidence="4" id="KW-1185">Reference proteome</keyword>
<sequence length="147" mass="16267">MPLSIDERVQLILLSGNGRTHREIADAFSRLHPERKPISHATVGNLLTKFRETGSVHDRGKPLPRSGSGSPSSDQAFELSANERETSASSTCGATHNQKRYRYAVVDIKNRSSDDLYDLLINNGFSDFLLLNELTDHPDIEVSCSCP</sequence>
<dbReference type="GO" id="GO:0005634">
    <property type="term" value="C:nucleus"/>
    <property type="evidence" value="ECO:0007669"/>
    <property type="project" value="UniProtKB-SubCell"/>
</dbReference>
<dbReference type="SUPFAM" id="SSF46689">
    <property type="entry name" value="Homeodomain-like"/>
    <property type="match status" value="1"/>
</dbReference>
<dbReference type="InterPro" id="IPR009057">
    <property type="entry name" value="Homeodomain-like_sf"/>
</dbReference>
<comment type="subcellular location">
    <subcellularLocation>
        <location evidence="1">Nucleus</location>
    </subcellularLocation>
</comment>
<gene>
    <name evidence="3" type="ORF">GCK32_019740</name>
</gene>
<evidence type="ECO:0000313" key="3">
    <source>
        <dbReference type="EMBL" id="KAK5982948.1"/>
    </source>
</evidence>
<accession>A0AAN8G7X7</accession>
<feature type="compositionally biased region" description="Basic and acidic residues" evidence="2">
    <location>
        <begin position="51"/>
        <end position="61"/>
    </location>
</feature>
<evidence type="ECO:0000256" key="1">
    <source>
        <dbReference type="ARBA" id="ARBA00004123"/>
    </source>
</evidence>
<reference evidence="3 4" key="1">
    <citation type="submission" date="2019-10" db="EMBL/GenBank/DDBJ databases">
        <title>Assembly and Annotation for the nematode Trichostrongylus colubriformis.</title>
        <authorList>
            <person name="Martin J."/>
        </authorList>
    </citation>
    <scope>NUCLEOTIDE SEQUENCE [LARGE SCALE GENOMIC DNA]</scope>
    <source>
        <strain evidence="3">G859</strain>
        <tissue evidence="3">Whole worm</tissue>
    </source>
</reference>
<dbReference type="Proteomes" id="UP001331761">
    <property type="component" value="Unassembled WGS sequence"/>
</dbReference>
<dbReference type="EMBL" id="WIXE01004536">
    <property type="protein sequence ID" value="KAK5982948.1"/>
    <property type="molecule type" value="Genomic_DNA"/>
</dbReference>
<organism evidence="3 4">
    <name type="scientific">Trichostrongylus colubriformis</name>
    <name type="common">Black scour worm</name>
    <dbReference type="NCBI Taxonomy" id="6319"/>
    <lineage>
        <taxon>Eukaryota</taxon>
        <taxon>Metazoa</taxon>
        <taxon>Ecdysozoa</taxon>
        <taxon>Nematoda</taxon>
        <taxon>Chromadorea</taxon>
        <taxon>Rhabditida</taxon>
        <taxon>Rhabditina</taxon>
        <taxon>Rhabditomorpha</taxon>
        <taxon>Strongyloidea</taxon>
        <taxon>Trichostrongylidae</taxon>
        <taxon>Trichostrongylus</taxon>
    </lineage>
</organism>
<evidence type="ECO:0008006" key="5">
    <source>
        <dbReference type="Google" id="ProtNLM"/>
    </source>
</evidence>
<proteinExistence type="predicted"/>